<dbReference type="PANTHER" id="PTHR30461:SF26">
    <property type="entry name" value="RESOLVASE HOMOLOG YNEB"/>
    <property type="match status" value="1"/>
</dbReference>
<dbReference type="EMBL" id="CP015506">
    <property type="protein sequence ID" value="AND42635.1"/>
    <property type="molecule type" value="Genomic_DNA"/>
</dbReference>
<dbReference type="KEGG" id="bon:A361_26970"/>
<dbReference type="GO" id="GO:0015074">
    <property type="term" value="P:DNA integration"/>
    <property type="evidence" value="ECO:0007669"/>
    <property type="project" value="UniProtKB-KW"/>
</dbReference>
<reference evidence="8 9" key="1">
    <citation type="submission" date="2016-04" db="EMBL/GenBank/DDBJ databases">
        <title>Complete genome sequence of Bacillus oceanisediminis strain 2691.</title>
        <authorList>
            <person name="Jeong H."/>
            <person name="Kim H.J."/>
            <person name="Lee D.-W."/>
        </authorList>
    </citation>
    <scope>NUCLEOTIDE SEQUENCE [LARGE SCALE GENOMIC DNA]</scope>
    <source>
        <strain evidence="8 9">2691</strain>
    </source>
</reference>
<evidence type="ECO:0000313" key="9">
    <source>
        <dbReference type="Proteomes" id="UP000077856"/>
    </source>
</evidence>
<feature type="domain" description="Resolvase/invertase-type recombinase catalytic" evidence="7">
    <location>
        <begin position="1"/>
        <end position="134"/>
    </location>
</feature>
<dbReference type="STRING" id="1196031.A361_26970"/>
<accession>A0A169G1F1</accession>
<dbReference type="InterPro" id="IPR040652">
    <property type="entry name" value="Cry35Ab1_HTH"/>
</dbReference>
<dbReference type="Gene3D" id="3.40.50.1390">
    <property type="entry name" value="Resolvase, N-terminal catalytic domain"/>
    <property type="match status" value="1"/>
</dbReference>
<dbReference type="eggNOG" id="COG1961">
    <property type="taxonomic scope" value="Bacteria"/>
</dbReference>
<dbReference type="GO" id="GO:0000150">
    <property type="term" value="F:DNA strand exchange activity"/>
    <property type="evidence" value="ECO:0007669"/>
    <property type="project" value="InterPro"/>
</dbReference>
<evidence type="ECO:0000256" key="1">
    <source>
        <dbReference type="ARBA" id="ARBA00009913"/>
    </source>
</evidence>
<dbReference type="GO" id="GO:0003677">
    <property type="term" value="F:DNA binding"/>
    <property type="evidence" value="ECO:0007669"/>
    <property type="project" value="UniProtKB-KW"/>
</dbReference>
<evidence type="ECO:0000256" key="6">
    <source>
        <dbReference type="PROSITE-ProRule" id="PRU10137"/>
    </source>
</evidence>
<dbReference type="InterPro" id="IPR050639">
    <property type="entry name" value="SSR_resolvase"/>
</dbReference>
<evidence type="ECO:0000256" key="2">
    <source>
        <dbReference type="ARBA" id="ARBA00022908"/>
    </source>
</evidence>
<evidence type="ECO:0000256" key="3">
    <source>
        <dbReference type="ARBA" id="ARBA00023125"/>
    </source>
</evidence>
<evidence type="ECO:0000256" key="4">
    <source>
        <dbReference type="ARBA" id="ARBA00023172"/>
    </source>
</evidence>
<proteinExistence type="inferred from homology"/>
<keyword evidence="2" id="KW-0229">DNA integration</keyword>
<keyword evidence="4" id="KW-0233">DNA recombination</keyword>
<gene>
    <name evidence="8" type="ORF">A361_26970</name>
</gene>
<dbReference type="RefSeq" id="WP_019382830.1">
    <property type="nucleotide sequence ID" value="NZ_CP015506.1"/>
</dbReference>
<name>A0A169G1F1_9BACI</name>
<organism evidence="8 9">
    <name type="scientific">Cytobacillus oceanisediminis 2691</name>
    <dbReference type="NCBI Taxonomy" id="1196031"/>
    <lineage>
        <taxon>Bacteria</taxon>
        <taxon>Bacillati</taxon>
        <taxon>Bacillota</taxon>
        <taxon>Bacilli</taxon>
        <taxon>Bacillales</taxon>
        <taxon>Bacillaceae</taxon>
        <taxon>Cytobacillus</taxon>
    </lineage>
</organism>
<protein>
    <submittedName>
        <fullName evidence="8">Resolvase</fullName>
    </submittedName>
</protein>
<evidence type="ECO:0000313" key="8">
    <source>
        <dbReference type="EMBL" id="AND42635.1"/>
    </source>
</evidence>
<dbReference type="InterPro" id="IPR006118">
    <property type="entry name" value="Recombinase_CS"/>
</dbReference>
<dbReference type="FunFam" id="3.40.50.1390:FF:000001">
    <property type="entry name" value="DNA recombinase"/>
    <property type="match status" value="1"/>
</dbReference>
<dbReference type="AlphaFoldDB" id="A0A169G1F1"/>
<dbReference type="SMART" id="SM00857">
    <property type="entry name" value="Resolvase"/>
    <property type="match status" value="1"/>
</dbReference>
<feature type="active site" description="O-(5'-phospho-DNA)-serine intermediate" evidence="5 6">
    <location>
        <position position="9"/>
    </location>
</feature>
<sequence>MKYGYARVSTIHQDLEVQLQQLKKENCDQIFSEKFTGTNKKRAEFQKLINLLQEGDTLVVTKLDRFARSTQDALEIIKDLFDRNIKVHVLNMGVIENTPSGRLIFTIFSAFAEFERDMIVERTQEGKVLAKQNPDFREGRPKKFSRQQINHALLLLENHSYKQVEDMTGISVSTLVRAKKKTIAEKITTNLLMIEE</sequence>
<dbReference type="InterPro" id="IPR006119">
    <property type="entry name" value="Resolv_N"/>
</dbReference>
<dbReference type="Pfam" id="PF18010">
    <property type="entry name" value="HTH_49"/>
    <property type="match status" value="1"/>
</dbReference>
<evidence type="ECO:0000256" key="5">
    <source>
        <dbReference type="PIRSR" id="PIRSR606118-50"/>
    </source>
</evidence>
<dbReference type="SUPFAM" id="SSF53041">
    <property type="entry name" value="Resolvase-like"/>
    <property type="match status" value="1"/>
</dbReference>
<dbReference type="PROSITE" id="PS51736">
    <property type="entry name" value="RECOMBINASES_3"/>
    <property type="match status" value="1"/>
</dbReference>
<dbReference type="Pfam" id="PF00239">
    <property type="entry name" value="Resolvase"/>
    <property type="match status" value="1"/>
</dbReference>
<dbReference type="Gene3D" id="1.10.10.60">
    <property type="entry name" value="Homeodomain-like"/>
    <property type="match status" value="1"/>
</dbReference>
<dbReference type="PROSITE" id="PS00397">
    <property type="entry name" value="RECOMBINASES_1"/>
    <property type="match status" value="1"/>
</dbReference>
<dbReference type="Proteomes" id="UP000077856">
    <property type="component" value="Chromosome"/>
</dbReference>
<dbReference type="PANTHER" id="PTHR30461">
    <property type="entry name" value="DNA-INVERTASE FROM LAMBDOID PROPHAGE"/>
    <property type="match status" value="1"/>
</dbReference>
<comment type="similarity">
    <text evidence="1">Belongs to the site-specific recombinase resolvase family.</text>
</comment>
<dbReference type="CDD" id="cd03768">
    <property type="entry name" value="SR_ResInv"/>
    <property type="match status" value="1"/>
</dbReference>
<keyword evidence="3" id="KW-0238">DNA-binding</keyword>
<dbReference type="InterPro" id="IPR036162">
    <property type="entry name" value="Resolvase-like_N_sf"/>
</dbReference>
<evidence type="ECO:0000259" key="7">
    <source>
        <dbReference type="PROSITE" id="PS51736"/>
    </source>
</evidence>